<gene>
    <name evidence="1" type="ORF">ATNIH1004_000612</name>
</gene>
<dbReference type="RefSeq" id="XP_033431077.1">
    <property type="nucleotide sequence ID" value="XM_033565320.1"/>
</dbReference>
<evidence type="ECO:0000313" key="1">
    <source>
        <dbReference type="EMBL" id="KAA8651716.1"/>
    </source>
</evidence>
<organism evidence="1 2">
    <name type="scientific">Aspergillus tanneri</name>
    <dbReference type="NCBI Taxonomy" id="1220188"/>
    <lineage>
        <taxon>Eukaryota</taxon>
        <taxon>Fungi</taxon>
        <taxon>Dikarya</taxon>
        <taxon>Ascomycota</taxon>
        <taxon>Pezizomycotina</taxon>
        <taxon>Eurotiomycetes</taxon>
        <taxon>Eurotiomycetidae</taxon>
        <taxon>Eurotiales</taxon>
        <taxon>Aspergillaceae</taxon>
        <taxon>Aspergillus</taxon>
        <taxon>Aspergillus subgen. Circumdati</taxon>
    </lineage>
</organism>
<dbReference type="AlphaFoldDB" id="A0A5M9N0E0"/>
<dbReference type="Proteomes" id="UP000324241">
    <property type="component" value="Unassembled WGS sequence"/>
</dbReference>
<reference evidence="1 2" key="1">
    <citation type="submission" date="2019-08" db="EMBL/GenBank/DDBJ databases">
        <title>The genome sequence of a newly discovered highly antifungal drug resistant Aspergillus species, Aspergillus tanneri NIH 1004.</title>
        <authorList>
            <person name="Mounaud S."/>
            <person name="Singh I."/>
            <person name="Joardar V."/>
            <person name="Pakala S."/>
            <person name="Pakala S."/>
            <person name="Venepally P."/>
            <person name="Chung J.K."/>
            <person name="Losada L."/>
            <person name="Nierman W.C."/>
        </authorList>
    </citation>
    <scope>NUCLEOTIDE SEQUENCE [LARGE SCALE GENOMIC DNA]</scope>
    <source>
        <strain evidence="1 2">NIH1004</strain>
    </source>
</reference>
<dbReference type="EMBL" id="QUQM01000002">
    <property type="protein sequence ID" value="KAA8651716.1"/>
    <property type="molecule type" value="Genomic_DNA"/>
</dbReference>
<comment type="caution">
    <text evidence="1">The sequence shown here is derived from an EMBL/GenBank/DDBJ whole genome shotgun (WGS) entry which is preliminary data.</text>
</comment>
<accession>A0A5M9N0E0</accession>
<sequence>MTPMLTTRKYHDLADYGNSCTTADAGSSLAAGSLAGISSGALVSPSPALPPTTIPWS</sequence>
<dbReference type="GeneID" id="54323314"/>
<evidence type="ECO:0000313" key="2">
    <source>
        <dbReference type="Proteomes" id="UP000324241"/>
    </source>
</evidence>
<proteinExistence type="predicted"/>
<name>A0A5M9N0E0_9EURO</name>
<protein>
    <submittedName>
        <fullName evidence="1">Uncharacterized protein</fullName>
    </submittedName>
</protein>